<dbReference type="Proteomes" id="UP000001557">
    <property type="component" value="Chromosome"/>
</dbReference>
<evidence type="ECO:0000313" key="2">
    <source>
        <dbReference type="Proteomes" id="UP000001557"/>
    </source>
</evidence>
<gene>
    <name evidence="1" type="ordered locus">Sbal_1297</name>
</gene>
<dbReference type="EMBL" id="CP000563">
    <property type="protein sequence ID" value="ABN60815.1"/>
    <property type="molecule type" value="Genomic_DNA"/>
</dbReference>
<proteinExistence type="predicted"/>
<dbReference type="Pfam" id="PF21830">
    <property type="entry name" value="DUF6890"/>
    <property type="match status" value="1"/>
</dbReference>
<dbReference type="KEGG" id="sbl:Sbal_1297"/>
<evidence type="ECO:0000313" key="1">
    <source>
        <dbReference type="EMBL" id="ABN60815.1"/>
    </source>
</evidence>
<dbReference type="InterPro" id="IPR054184">
    <property type="entry name" value="DUF6890"/>
</dbReference>
<protein>
    <submittedName>
        <fullName evidence="1">Uncharacterized protein</fullName>
    </submittedName>
</protein>
<keyword evidence="2" id="KW-1185">Reference proteome</keyword>
<organism evidence="1 2">
    <name type="scientific">Shewanella baltica (strain OS155 / ATCC BAA-1091)</name>
    <dbReference type="NCBI Taxonomy" id="325240"/>
    <lineage>
        <taxon>Bacteria</taxon>
        <taxon>Pseudomonadati</taxon>
        <taxon>Pseudomonadota</taxon>
        <taxon>Gammaproteobacteria</taxon>
        <taxon>Alteromonadales</taxon>
        <taxon>Shewanellaceae</taxon>
        <taxon>Shewanella</taxon>
    </lineage>
</organism>
<dbReference type="STRING" id="325240.Sbal_1297"/>
<sequence>MFIMRRHYLPHESDDEQSLARACWLMKRQREDLEAIVTNAICKAFSGK</sequence>
<accession>A3D252</accession>
<dbReference type="AlphaFoldDB" id="A3D252"/>
<name>A3D252_SHEB5</name>
<dbReference type="HOGENOM" id="CLU_210370_1_0_6"/>
<reference evidence="1 2" key="1">
    <citation type="submission" date="2007-02" db="EMBL/GenBank/DDBJ databases">
        <title>Complete sequence of chromosome of Shewanella baltica OS155.</title>
        <authorList>
            <consortium name="US DOE Joint Genome Institute"/>
            <person name="Copeland A."/>
            <person name="Lucas S."/>
            <person name="Lapidus A."/>
            <person name="Barry K."/>
            <person name="Detter J.C."/>
            <person name="Glavina del Rio T."/>
            <person name="Hammon N."/>
            <person name="Israni S."/>
            <person name="Dalin E."/>
            <person name="Tice H."/>
            <person name="Pitluck S."/>
            <person name="Sims D.R."/>
            <person name="Brettin T."/>
            <person name="Bruce D."/>
            <person name="Han C."/>
            <person name="Tapia R."/>
            <person name="Brainard J."/>
            <person name="Schmutz J."/>
            <person name="Larimer F."/>
            <person name="Land M."/>
            <person name="Hauser L."/>
            <person name="Kyrpides N."/>
            <person name="Mikhailova N."/>
            <person name="Brettar I."/>
            <person name="Klappenbach J."/>
            <person name="Konstantinidis K."/>
            <person name="Rodrigues J."/>
            <person name="Tiedje J."/>
            <person name="Richardson P."/>
        </authorList>
    </citation>
    <scope>NUCLEOTIDE SEQUENCE [LARGE SCALE GENOMIC DNA]</scope>
    <source>
        <strain evidence="2">OS155 / ATCC BAA-1091</strain>
    </source>
</reference>